<dbReference type="AlphaFoldDB" id="A0A1W1CWU6"/>
<proteinExistence type="predicted"/>
<protein>
    <recommendedName>
        <fullName evidence="3">Prokaryotic metallothionein family protein</fullName>
    </recommendedName>
</protein>
<name>A0A1W1CWU6_9ZZZZ</name>
<dbReference type="Gene3D" id="2.30.170.10">
    <property type="match status" value="1"/>
</dbReference>
<reference evidence="2" key="1">
    <citation type="submission" date="2016-10" db="EMBL/GenBank/DDBJ databases">
        <authorList>
            <person name="de Groot N.N."/>
        </authorList>
    </citation>
    <scope>NUCLEOTIDE SEQUENCE</scope>
</reference>
<dbReference type="NCBIfam" id="NF041023">
    <property type="entry name" value="PP0621_fam"/>
    <property type="match status" value="1"/>
</dbReference>
<keyword evidence="1" id="KW-1133">Transmembrane helix</keyword>
<dbReference type="InterPro" id="IPR049708">
    <property type="entry name" value="PP0621-like"/>
</dbReference>
<dbReference type="EMBL" id="FPHK01000142">
    <property type="protein sequence ID" value="SFV70249.1"/>
    <property type="molecule type" value="Genomic_DNA"/>
</dbReference>
<sequence>MILKALLIGAVIYIVYIMFFKQKNPQNSAKKQNTQEENPLVDEMVECANCGVYVEISESILSNGKYYCSKECVVEAKK</sequence>
<evidence type="ECO:0008006" key="3">
    <source>
        <dbReference type="Google" id="ProtNLM"/>
    </source>
</evidence>
<organism evidence="2">
    <name type="scientific">hydrothermal vent metagenome</name>
    <dbReference type="NCBI Taxonomy" id="652676"/>
    <lineage>
        <taxon>unclassified sequences</taxon>
        <taxon>metagenomes</taxon>
        <taxon>ecological metagenomes</taxon>
    </lineage>
</organism>
<gene>
    <name evidence="2" type="ORF">MNB_SM-6-1011</name>
</gene>
<keyword evidence="1" id="KW-0472">Membrane</keyword>
<keyword evidence="1" id="KW-0812">Transmembrane</keyword>
<accession>A0A1W1CWU6</accession>
<feature type="transmembrane region" description="Helical" evidence="1">
    <location>
        <begin position="6"/>
        <end position="22"/>
    </location>
</feature>
<evidence type="ECO:0000256" key="1">
    <source>
        <dbReference type="SAM" id="Phobius"/>
    </source>
</evidence>
<evidence type="ECO:0000313" key="2">
    <source>
        <dbReference type="EMBL" id="SFV70249.1"/>
    </source>
</evidence>